<feature type="domain" description="D-isomer specific 2-hydroxyacid dehydrogenase NAD-binding" evidence="6">
    <location>
        <begin position="128"/>
        <end position="291"/>
    </location>
</feature>
<proteinExistence type="inferred from homology"/>
<evidence type="ECO:0000259" key="5">
    <source>
        <dbReference type="Pfam" id="PF00389"/>
    </source>
</evidence>
<dbReference type="Pfam" id="PF00389">
    <property type="entry name" value="2-Hacid_dh"/>
    <property type="match status" value="1"/>
</dbReference>
<accession>A0ABW1D6E2</accession>
<dbReference type="EMBL" id="JBHSPA010000085">
    <property type="protein sequence ID" value="MFC5832770.1"/>
    <property type="molecule type" value="Genomic_DNA"/>
</dbReference>
<name>A0ABW1D6E2_9ACTN</name>
<evidence type="ECO:0000259" key="6">
    <source>
        <dbReference type="Pfam" id="PF02826"/>
    </source>
</evidence>
<evidence type="ECO:0000256" key="3">
    <source>
        <dbReference type="ARBA" id="ARBA00023027"/>
    </source>
</evidence>
<feature type="domain" description="D-isomer specific 2-hydroxyacid dehydrogenase catalytic" evidence="5">
    <location>
        <begin position="43"/>
        <end position="322"/>
    </location>
</feature>
<dbReference type="RefSeq" id="WP_379522207.1">
    <property type="nucleotide sequence ID" value="NZ_JBHSPA010000085.1"/>
</dbReference>
<dbReference type="CDD" id="cd12167">
    <property type="entry name" value="2-Hacid_dh_8"/>
    <property type="match status" value="1"/>
</dbReference>
<evidence type="ECO:0000256" key="4">
    <source>
        <dbReference type="RuleBase" id="RU003719"/>
    </source>
</evidence>
<comment type="similarity">
    <text evidence="1 4">Belongs to the D-isomer specific 2-hydroxyacid dehydrogenase family.</text>
</comment>
<sequence length="331" mass="35950">MTSDRPKALFALRPVHLPLLFPHTVANRIAQHTDIDPAFAIEQLDDPRIAALLPELEILITGWGCPPLTDAFLHSAPRLRAVLHAAGTVKAHLTKAVWDRGIVVSSAAQANAIPVAEYTVGAILLAGKGVFGLRERYRSDRRFTPAEVIADVGNYGRRVGIVGASRIGRQVISHLLRHDFTVRLYDPYATSADVPRLELEELLATSDIISLHAPATPQTRHLLNRDRLALLPDGAVLINTAQGSLIDTDALIDELKTGRISAILDVTTPEPLPSHSVLFNLPNVFLTPHIAGSQGNELSRMGAAVADELERLVTGTPLLHRIHYHDLDTAA</sequence>
<keyword evidence="2 4" id="KW-0560">Oxidoreductase</keyword>
<dbReference type="PANTHER" id="PTHR10996:SF178">
    <property type="entry name" value="2-HYDROXYACID DEHYDROGENASE YGL185C-RELATED"/>
    <property type="match status" value="1"/>
</dbReference>
<gene>
    <name evidence="7" type="ORF">ACFPZ3_53725</name>
</gene>
<dbReference type="PANTHER" id="PTHR10996">
    <property type="entry name" value="2-HYDROXYACID DEHYDROGENASE-RELATED"/>
    <property type="match status" value="1"/>
</dbReference>
<dbReference type="PROSITE" id="PS00670">
    <property type="entry name" value="D_2_HYDROXYACID_DH_2"/>
    <property type="match status" value="1"/>
</dbReference>
<dbReference type="InterPro" id="IPR050223">
    <property type="entry name" value="D-isomer_2-hydroxyacid_DH"/>
</dbReference>
<dbReference type="Gene3D" id="3.40.50.720">
    <property type="entry name" value="NAD(P)-binding Rossmann-like Domain"/>
    <property type="match status" value="2"/>
</dbReference>
<dbReference type="Proteomes" id="UP001596058">
    <property type="component" value="Unassembled WGS sequence"/>
</dbReference>
<evidence type="ECO:0000256" key="2">
    <source>
        <dbReference type="ARBA" id="ARBA00023002"/>
    </source>
</evidence>
<evidence type="ECO:0000313" key="7">
    <source>
        <dbReference type="EMBL" id="MFC5832770.1"/>
    </source>
</evidence>
<dbReference type="InterPro" id="IPR036291">
    <property type="entry name" value="NAD(P)-bd_dom_sf"/>
</dbReference>
<evidence type="ECO:0000313" key="8">
    <source>
        <dbReference type="Proteomes" id="UP001596058"/>
    </source>
</evidence>
<protein>
    <submittedName>
        <fullName evidence="7">Hydroxyacid dehydrogenase</fullName>
    </submittedName>
</protein>
<dbReference type="InterPro" id="IPR029753">
    <property type="entry name" value="D-isomer_DH_CS"/>
</dbReference>
<dbReference type="SUPFAM" id="SSF51735">
    <property type="entry name" value="NAD(P)-binding Rossmann-fold domains"/>
    <property type="match status" value="1"/>
</dbReference>
<comment type="caution">
    <text evidence="7">The sequence shown here is derived from an EMBL/GenBank/DDBJ whole genome shotgun (WGS) entry which is preliminary data.</text>
</comment>
<dbReference type="InterPro" id="IPR006139">
    <property type="entry name" value="D-isomer_2_OHA_DH_cat_dom"/>
</dbReference>
<reference evidence="8" key="1">
    <citation type="journal article" date="2019" name="Int. J. Syst. Evol. Microbiol.">
        <title>The Global Catalogue of Microorganisms (GCM) 10K type strain sequencing project: providing services to taxonomists for standard genome sequencing and annotation.</title>
        <authorList>
            <consortium name="The Broad Institute Genomics Platform"/>
            <consortium name="The Broad Institute Genome Sequencing Center for Infectious Disease"/>
            <person name="Wu L."/>
            <person name="Ma J."/>
        </authorList>
    </citation>
    <scope>NUCLEOTIDE SEQUENCE [LARGE SCALE GENOMIC DNA]</scope>
    <source>
        <strain evidence="8">CCUG 53903</strain>
    </source>
</reference>
<keyword evidence="8" id="KW-1185">Reference proteome</keyword>
<dbReference type="SUPFAM" id="SSF52283">
    <property type="entry name" value="Formate/glycerate dehydrogenase catalytic domain-like"/>
    <property type="match status" value="1"/>
</dbReference>
<dbReference type="InterPro" id="IPR006140">
    <property type="entry name" value="D-isomer_DH_NAD-bd"/>
</dbReference>
<organism evidence="7 8">
    <name type="scientific">Nonomuraea insulae</name>
    <dbReference type="NCBI Taxonomy" id="1616787"/>
    <lineage>
        <taxon>Bacteria</taxon>
        <taxon>Bacillati</taxon>
        <taxon>Actinomycetota</taxon>
        <taxon>Actinomycetes</taxon>
        <taxon>Streptosporangiales</taxon>
        <taxon>Streptosporangiaceae</taxon>
        <taxon>Nonomuraea</taxon>
    </lineage>
</organism>
<keyword evidence="3" id="KW-0520">NAD</keyword>
<dbReference type="Pfam" id="PF02826">
    <property type="entry name" value="2-Hacid_dh_C"/>
    <property type="match status" value="1"/>
</dbReference>
<evidence type="ECO:0000256" key="1">
    <source>
        <dbReference type="ARBA" id="ARBA00005854"/>
    </source>
</evidence>